<feature type="domain" description="DUF3859" evidence="1">
    <location>
        <begin position="76"/>
        <end position="189"/>
    </location>
</feature>
<dbReference type="InterPro" id="IPR024331">
    <property type="entry name" value="DUF3859"/>
</dbReference>
<name>A0A7W9EWJ6_9RHOB</name>
<dbReference type="EMBL" id="JACIJM010000001">
    <property type="protein sequence ID" value="MBB5720684.1"/>
    <property type="molecule type" value="Genomic_DNA"/>
</dbReference>
<organism evidence="2 3">
    <name type="scientific">Yoonia ponticola</name>
    <dbReference type="NCBI Taxonomy" id="1524255"/>
    <lineage>
        <taxon>Bacteria</taxon>
        <taxon>Pseudomonadati</taxon>
        <taxon>Pseudomonadota</taxon>
        <taxon>Alphaproteobacteria</taxon>
        <taxon>Rhodobacterales</taxon>
        <taxon>Paracoccaceae</taxon>
        <taxon>Yoonia</taxon>
    </lineage>
</organism>
<sequence length="209" mass="22227">MGINDRSLPITETLLDQCLAERLNIGYILAMKHVLACLLIAPIAAFAQAPLPDLTAPAIATLQAGVICAPVSLGERLAPGTVAGTTHVINEEPPFVAATRRVPAVLGIGFGIKSQAADLDGIEGVKMTVTHPPMGASGQTVQTFPSTIRGTDPSLTFYQFDFDYELLPGIWQIEASSNGETLYRTTFEVLPAEQVPELAEICGYVDLFS</sequence>
<evidence type="ECO:0000259" key="1">
    <source>
        <dbReference type="Pfam" id="PF12975"/>
    </source>
</evidence>
<dbReference type="Gene3D" id="2.60.40.2390">
    <property type="match status" value="1"/>
</dbReference>
<dbReference type="Proteomes" id="UP000535415">
    <property type="component" value="Unassembled WGS sequence"/>
</dbReference>
<keyword evidence="3" id="KW-1185">Reference proteome</keyword>
<proteinExistence type="predicted"/>
<dbReference type="RefSeq" id="WP_343042625.1">
    <property type="nucleotide sequence ID" value="NZ_JACIJM010000001.1"/>
</dbReference>
<evidence type="ECO:0000313" key="3">
    <source>
        <dbReference type="Proteomes" id="UP000535415"/>
    </source>
</evidence>
<accession>A0A7W9EWJ6</accession>
<protein>
    <recommendedName>
        <fullName evidence="1">DUF3859 domain-containing protein</fullName>
    </recommendedName>
</protein>
<reference evidence="2 3" key="1">
    <citation type="submission" date="2020-08" db="EMBL/GenBank/DDBJ databases">
        <title>Genomic Encyclopedia of Type Strains, Phase IV (KMG-IV): sequencing the most valuable type-strain genomes for metagenomic binning, comparative biology and taxonomic classification.</title>
        <authorList>
            <person name="Goeker M."/>
        </authorList>
    </citation>
    <scope>NUCLEOTIDE SEQUENCE [LARGE SCALE GENOMIC DNA]</scope>
    <source>
        <strain evidence="2 3">DSM 101064</strain>
    </source>
</reference>
<evidence type="ECO:0000313" key="2">
    <source>
        <dbReference type="EMBL" id="MBB5720684.1"/>
    </source>
</evidence>
<gene>
    <name evidence="2" type="ORF">FHS72_000288</name>
</gene>
<comment type="caution">
    <text evidence="2">The sequence shown here is derived from an EMBL/GenBank/DDBJ whole genome shotgun (WGS) entry which is preliminary data.</text>
</comment>
<dbReference type="AlphaFoldDB" id="A0A7W9EWJ6"/>
<dbReference type="Pfam" id="PF12975">
    <property type="entry name" value="DUF3859"/>
    <property type="match status" value="1"/>
</dbReference>